<dbReference type="EMBL" id="SCWB01000006">
    <property type="protein sequence ID" value="TDM12069.1"/>
    <property type="molecule type" value="Genomic_DNA"/>
</dbReference>
<organism evidence="1 2">
    <name type="scientific">Macrococcus lamae</name>
    <dbReference type="NCBI Taxonomy" id="198484"/>
    <lineage>
        <taxon>Bacteria</taxon>
        <taxon>Bacillati</taxon>
        <taxon>Bacillota</taxon>
        <taxon>Bacilli</taxon>
        <taxon>Bacillales</taxon>
        <taxon>Staphylococcaceae</taxon>
        <taxon>Macrococcus</taxon>
    </lineage>
</organism>
<comment type="caution">
    <text evidence="1">The sequence shown here is derived from an EMBL/GenBank/DDBJ whole genome shotgun (WGS) entry which is preliminary data.</text>
</comment>
<dbReference type="AlphaFoldDB" id="A0A4R6BUZ1"/>
<dbReference type="Proteomes" id="UP000294802">
    <property type="component" value="Unassembled WGS sequence"/>
</dbReference>
<keyword evidence="2" id="KW-1185">Reference proteome</keyword>
<sequence length="75" mass="9344">MTSTEVIFRVSRMECLYKRYLTESREELFHHLKKYYYSQWADDRDFIFAETDLSYNIFQPHRLNQLIEQKEQISL</sequence>
<name>A0A4R6BUZ1_9STAP</name>
<reference evidence="1 2" key="1">
    <citation type="submission" date="2019-01" db="EMBL/GenBank/DDBJ databases">
        <title>Draft genome sequences of the type strains of six Macrococcus species.</title>
        <authorList>
            <person name="Mazhar S."/>
            <person name="Altermann E."/>
            <person name="Hill C."/>
            <person name="Mcauliffe O."/>
        </authorList>
    </citation>
    <scope>NUCLEOTIDE SEQUENCE [LARGE SCALE GENOMIC DNA]</scope>
    <source>
        <strain evidence="1 2">CCM4815</strain>
    </source>
</reference>
<accession>A0A4R6BUZ1</accession>
<dbReference type="RefSeq" id="WP_133443491.1">
    <property type="nucleotide sequence ID" value="NZ_SCWB01000006.1"/>
</dbReference>
<evidence type="ECO:0000313" key="2">
    <source>
        <dbReference type="Proteomes" id="UP000294802"/>
    </source>
</evidence>
<proteinExistence type="predicted"/>
<evidence type="ECO:0000313" key="1">
    <source>
        <dbReference type="EMBL" id="TDM12069.1"/>
    </source>
</evidence>
<protein>
    <submittedName>
        <fullName evidence="1">Uncharacterized protein</fullName>
    </submittedName>
</protein>
<gene>
    <name evidence="1" type="ORF">ERX29_04425</name>
</gene>